<accession>A0ABR0SWJ2</accession>
<feature type="domain" description="HNH nuclease" evidence="2">
    <location>
        <begin position="224"/>
        <end position="305"/>
    </location>
</feature>
<feature type="compositionally biased region" description="Polar residues" evidence="1">
    <location>
        <begin position="131"/>
        <end position="142"/>
    </location>
</feature>
<name>A0ABR0SWJ2_9HYPO</name>
<dbReference type="Proteomes" id="UP001338125">
    <property type="component" value="Unassembled WGS sequence"/>
</dbReference>
<feature type="region of interest" description="Disordered" evidence="1">
    <location>
        <begin position="130"/>
        <end position="210"/>
    </location>
</feature>
<evidence type="ECO:0000259" key="2">
    <source>
        <dbReference type="Pfam" id="PF13391"/>
    </source>
</evidence>
<sequence length="416" mass="47112">MVSSQRRERLHQKVDKFVDRQSTLEPDVSILERYLDEDPCVVQTNNELLPCDKAREQHQLLVKIRSKLATDLFQDDFGFSFLQQSFLLLVPIEQLRLFASEDYATIDIDYILSNTETFLLLFMSGRLPGSQWGSAKTSSRHNTTSERASKRKKSVSDKKSSFRHQKVPDKEERKGSKDDSADNKRSEDDEDPSFEPKQPRFKNGKVQRDNGEKKACLKRDKFLCVLTKTADPEVCHIIPFAVNDSLSKVRAMNTNMIHVETLLGKAFTTEFKKLATGLGRSDKQWNMISLNEKLHSWWGRGKIGLKCLEIHAINITESMIQDMLAFSSAKIADGMGIARFGSNREVLTGQVFEIGPMSHDDAIKMNLMLDLQWAVLRLAALSGSAGLLEYLGDPEDDDDEDAAVHEWLQGLPSSPQ</sequence>
<keyword evidence="4" id="KW-1185">Reference proteome</keyword>
<evidence type="ECO:0000313" key="3">
    <source>
        <dbReference type="EMBL" id="KAK5996537.1"/>
    </source>
</evidence>
<evidence type="ECO:0000313" key="4">
    <source>
        <dbReference type="Proteomes" id="UP001338125"/>
    </source>
</evidence>
<reference evidence="3 4" key="1">
    <citation type="submission" date="2024-01" db="EMBL/GenBank/DDBJ databases">
        <title>Complete genome of Cladobotryum mycophilum ATHUM6906.</title>
        <authorList>
            <person name="Christinaki A.C."/>
            <person name="Myridakis A.I."/>
            <person name="Kouvelis V.N."/>
        </authorList>
    </citation>
    <scope>NUCLEOTIDE SEQUENCE [LARGE SCALE GENOMIC DNA]</scope>
    <source>
        <strain evidence="3 4">ATHUM6906</strain>
    </source>
</reference>
<comment type="caution">
    <text evidence="3">The sequence shown here is derived from an EMBL/GenBank/DDBJ whole genome shotgun (WGS) entry which is preliminary data.</text>
</comment>
<organism evidence="3 4">
    <name type="scientific">Cladobotryum mycophilum</name>
    <dbReference type="NCBI Taxonomy" id="491253"/>
    <lineage>
        <taxon>Eukaryota</taxon>
        <taxon>Fungi</taxon>
        <taxon>Dikarya</taxon>
        <taxon>Ascomycota</taxon>
        <taxon>Pezizomycotina</taxon>
        <taxon>Sordariomycetes</taxon>
        <taxon>Hypocreomycetidae</taxon>
        <taxon>Hypocreales</taxon>
        <taxon>Hypocreaceae</taxon>
        <taxon>Cladobotryum</taxon>
    </lineage>
</organism>
<dbReference type="InterPro" id="IPR003615">
    <property type="entry name" value="HNH_nuc"/>
</dbReference>
<proteinExistence type="predicted"/>
<protein>
    <recommendedName>
        <fullName evidence="2">HNH nuclease domain-containing protein</fullName>
    </recommendedName>
</protein>
<dbReference type="EMBL" id="JAVFKD010000002">
    <property type="protein sequence ID" value="KAK5996537.1"/>
    <property type="molecule type" value="Genomic_DNA"/>
</dbReference>
<gene>
    <name evidence="3" type="ORF">PT974_01872</name>
</gene>
<feature type="compositionally biased region" description="Basic and acidic residues" evidence="1">
    <location>
        <begin position="143"/>
        <end position="187"/>
    </location>
</feature>
<evidence type="ECO:0000256" key="1">
    <source>
        <dbReference type="SAM" id="MobiDB-lite"/>
    </source>
</evidence>
<dbReference type="Pfam" id="PF13391">
    <property type="entry name" value="HNH_2"/>
    <property type="match status" value="1"/>
</dbReference>